<dbReference type="Proteomes" id="UP001331515">
    <property type="component" value="Unassembled WGS sequence"/>
</dbReference>
<keyword evidence="2" id="KW-1185">Reference proteome</keyword>
<name>A0AAN8CFS0_CHAGU</name>
<comment type="caution">
    <text evidence="1">The sequence shown here is derived from an EMBL/GenBank/DDBJ whole genome shotgun (WGS) entry which is preliminary data.</text>
</comment>
<dbReference type="EMBL" id="JAURVH010001531">
    <property type="protein sequence ID" value="KAK5903346.1"/>
    <property type="molecule type" value="Genomic_DNA"/>
</dbReference>
<dbReference type="AlphaFoldDB" id="A0AAN8CFS0"/>
<reference evidence="1 2" key="1">
    <citation type="journal article" date="2023" name="Mol. Biol. Evol.">
        <title>Genomics of Secondarily Temperate Adaptation in the Only Non-Antarctic Icefish.</title>
        <authorList>
            <person name="Rivera-Colon A.G."/>
            <person name="Rayamajhi N."/>
            <person name="Minhas B.F."/>
            <person name="Madrigal G."/>
            <person name="Bilyk K.T."/>
            <person name="Yoon V."/>
            <person name="Hune M."/>
            <person name="Gregory S."/>
            <person name="Cheng C.H.C."/>
            <person name="Catchen J.M."/>
        </authorList>
    </citation>
    <scope>NUCLEOTIDE SEQUENCE [LARGE SCALE GENOMIC DNA]</scope>
    <source>
        <tissue evidence="1">White muscle</tissue>
    </source>
</reference>
<proteinExistence type="predicted"/>
<evidence type="ECO:0000313" key="1">
    <source>
        <dbReference type="EMBL" id="KAK5903346.1"/>
    </source>
</evidence>
<protein>
    <submittedName>
        <fullName evidence="1">Uncharacterized protein</fullName>
    </submittedName>
</protein>
<evidence type="ECO:0000313" key="2">
    <source>
        <dbReference type="Proteomes" id="UP001331515"/>
    </source>
</evidence>
<gene>
    <name evidence="1" type="ORF">CgunFtcFv8_007136</name>
</gene>
<accession>A0AAN8CFS0</accession>
<organism evidence="1 2">
    <name type="scientific">Champsocephalus gunnari</name>
    <name type="common">Mackerel icefish</name>
    <dbReference type="NCBI Taxonomy" id="52237"/>
    <lineage>
        <taxon>Eukaryota</taxon>
        <taxon>Metazoa</taxon>
        <taxon>Chordata</taxon>
        <taxon>Craniata</taxon>
        <taxon>Vertebrata</taxon>
        <taxon>Euteleostomi</taxon>
        <taxon>Actinopterygii</taxon>
        <taxon>Neopterygii</taxon>
        <taxon>Teleostei</taxon>
        <taxon>Neoteleostei</taxon>
        <taxon>Acanthomorphata</taxon>
        <taxon>Eupercaria</taxon>
        <taxon>Perciformes</taxon>
        <taxon>Notothenioidei</taxon>
        <taxon>Channichthyidae</taxon>
        <taxon>Champsocephalus</taxon>
    </lineage>
</organism>
<sequence length="110" mass="12621">MSHGFRAKLLVPACLNSFSELPFFQTAFKHSAEYLHPEEVDKQRDMWTGIQQGRPSGAFLFLLPENAINLDQAQAELQQPHSPAPWKPAPHSPCDWLLRSLDRHSVLQYR</sequence>